<accession>A0A9P5SKM6</accession>
<dbReference type="AlphaFoldDB" id="A0A9P5SKM6"/>
<organism evidence="2 3">
    <name type="scientific">Podila minutissima</name>
    <dbReference type="NCBI Taxonomy" id="64525"/>
    <lineage>
        <taxon>Eukaryota</taxon>
        <taxon>Fungi</taxon>
        <taxon>Fungi incertae sedis</taxon>
        <taxon>Mucoromycota</taxon>
        <taxon>Mortierellomycotina</taxon>
        <taxon>Mortierellomycetes</taxon>
        <taxon>Mortierellales</taxon>
        <taxon>Mortierellaceae</taxon>
        <taxon>Podila</taxon>
    </lineage>
</organism>
<keyword evidence="3" id="KW-1185">Reference proteome</keyword>
<gene>
    <name evidence="2" type="ORF">BG006_004797</name>
</gene>
<comment type="caution">
    <text evidence="2">The sequence shown here is derived from an EMBL/GenBank/DDBJ whole genome shotgun (WGS) entry which is preliminary data.</text>
</comment>
<proteinExistence type="predicted"/>
<name>A0A9P5SKM6_9FUNG</name>
<evidence type="ECO:0000313" key="3">
    <source>
        <dbReference type="Proteomes" id="UP000696485"/>
    </source>
</evidence>
<protein>
    <submittedName>
        <fullName evidence="2">Uncharacterized protein</fullName>
    </submittedName>
</protein>
<dbReference type="Proteomes" id="UP000696485">
    <property type="component" value="Unassembled WGS sequence"/>
</dbReference>
<sequence length="117" mass="12623">MQALILSIELFTPSSTLHAQCVFRQFPSRGGPNAILSTVDTTAGRTAQLTKKSVTITILALAVAMAAVQALPVETETDMPWGSVSVKPTKDEQRWKKADTSWGGGAPVKPAKDEQRW</sequence>
<feature type="region of interest" description="Disordered" evidence="1">
    <location>
        <begin position="78"/>
        <end position="117"/>
    </location>
</feature>
<dbReference type="EMBL" id="JAAAUY010000266">
    <property type="protein sequence ID" value="KAF9332337.1"/>
    <property type="molecule type" value="Genomic_DNA"/>
</dbReference>
<evidence type="ECO:0000256" key="1">
    <source>
        <dbReference type="SAM" id="MobiDB-lite"/>
    </source>
</evidence>
<feature type="compositionally biased region" description="Basic and acidic residues" evidence="1">
    <location>
        <begin position="88"/>
        <end position="99"/>
    </location>
</feature>
<reference evidence="2" key="1">
    <citation type="journal article" date="2020" name="Fungal Divers.">
        <title>Resolving the Mortierellaceae phylogeny through synthesis of multi-gene phylogenetics and phylogenomics.</title>
        <authorList>
            <person name="Vandepol N."/>
            <person name="Liber J."/>
            <person name="Desiro A."/>
            <person name="Na H."/>
            <person name="Kennedy M."/>
            <person name="Barry K."/>
            <person name="Grigoriev I.V."/>
            <person name="Miller A.N."/>
            <person name="O'Donnell K."/>
            <person name="Stajich J.E."/>
            <person name="Bonito G."/>
        </authorList>
    </citation>
    <scope>NUCLEOTIDE SEQUENCE</scope>
    <source>
        <strain evidence="2">NVP1</strain>
    </source>
</reference>
<evidence type="ECO:0000313" key="2">
    <source>
        <dbReference type="EMBL" id="KAF9332337.1"/>
    </source>
</evidence>